<feature type="compositionally biased region" description="Polar residues" evidence="3">
    <location>
        <begin position="300"/>
        <end position="309"/>
    </location>
</feature>
<dbReference type="InterPro" id="IPR001878">
    <property type="entry name" value="Znf_CCHC"/>
</dbReference>
<gene>
    <name evidence="5" type="ORF">Tco_0752485</name>
</gene>
<feature type="region of interest" description="Disordered" evidence="3">
    <location>
        <begin position="1"/>
        <end position="64"/>
    </location>
</feature>
<evidence type="ECO:0000256" key="1">
    <source>
        <dbReference type="PROSITE-ProRule" id="PRU00047"/>
    </source>
</evidence>
<sequence length="904" mass="100540">MTSPYPTPPFTVPSPSESSFSIPTTSEPVFSVATTEPVFESQTSHSAQPSQNTQPQFQQYNSTTVSSSNAKFPYLKKDEYETWAMKMEYWIMNSDHNLWNIVLHGNSRKRTGRDPRGNIMILPPVTMEEQIAVQRETKARTILLQSLPEDHMADFHHLDDAKDIWLAVKARFGGNEESKKMRKSMLKQEFADFKISESEGLHKGYDRFQKVLSQLNQMQARPDNEDCNMKFLRALPPSWSQVAITLKTKGGLDFLSFDDLYNKLRTLEIDVKGGSSYDSRVPAAPTHSAFISAASTNSKWSTADSKCQPSSVSYTTTSSSADASGNVLENVLHSFVAESDPQQQITYEDFDQIGKLDLEELDIKWQMAMLSVRINRFEKKAGRKFKFNNKDAARFDKKKVRCYQCSELGHFARECTGKKVDSKTRYSQFKIKELDKSEEPKALVSVDSMLNWSDHESEDMEKGASEVYGMIAGYGDDAVIPAVDAADGVSTDGIFADGVFVAAGNGSDGVSVAAGVGADGVSVTSSDATDAETQFALMGLSPQVQSCPFGCNYIYTELKKDFDNLEVQYKECFIQVQAYKSSLQNLEQQKSWYQNNQLALEEKIRILTADLGNTTNMLKYTEKLNEQAKIDNMNNKVKLEESEARFDKWMDSSKNLNKLINSSMSTRSKFGLGYGDTFGSDEVFDLSAPSIFDSCLKDAIEKPLYDSDKSSDSETTGFASCVSSVKSSSLKTKDQLASASSSVDLKTLHKTDDQRPCNVTQSPKTIPSFVPRPAYVPAGSRNRPTSVPAGRPFAAGWHNPAARPMTRPKSYYFQQFSRPGSYNQMNMDGGRWGTADNPHTNKDLGIVDSGCSRSMTGNKEKLADFVKIKGGTITFGGGDGKITRKGTIRTSNFNFKNVYYVEEL</sequence>
<dbReference type="PANTHER" id="PTHR35317:SF23">
    <property type="entry name" value="OS04G0629600 PROTEIN"/>
    <property type="match status" value="1"/>
</dbReference>
<evidence type="ECO:0000313" key="6">
    <source>
        <dbReference type="Proteomes" id="UP001151760"/>
    </source>
</evidence>
<dbReference type="SMART" id="SM00343">
    <property type="entry name" value="ZnF_C2HC"/>
    <property type="match status" value="1"/>
</dbReference>
<feature type="compositionally biased region" description="Basic and acidic residues" evidence="3">
    <location>
        <begin position="746"/>
        <end position="755"/>
    </location>
</feature>
<dbReference type="InterPro" id="IPR036875">
    <property type="entry name" value="Znf_CCHC_sf"/>
</dbReference>
<keyword evidence="2" id="KW-0175">Coiled coil</keyword>
<dbReference type="InterPro" id="IPR054722">
    <property type="entry name" value="PolX-like_BBD"/>
</dbReference>
<dbReference type="PANTHER" id="PTHR35317">
    <property type="entry name" value="OS04G0629600 PROTEIN"/>
    <property type="match status" value="1"/>
</dbReference>
<feature type="domain" description="CCHC-type" evidence="4">
    <location>
        <begin position="401"/>
        <end position="415"/>
    </location>
</feature>
<feature type="compositionally biased region" description="Pro residues" evidence="3">
    <location>
        <begin position="1"/>
        <end position="12"/>
    </location>
</feature>
<proteinExistence type="predicted"/>
<protein>
    <submittedName>
        <fullName evidence="5">Ribonuclease H-like domain-containing protein</fullName>
    </submittedName>
</protein>
<dbReference type="Pfam" id="PF22936">
    <property type="entry name" value="Pol_BBD"/>
    <property type="match status" value="1"/>
</dbReference>
<dbReference type="SUPFAM" id="SSF57756">
    <property type="entry name" value="Retrovirus zinc finger-like domains"/>
    <property type="match status" value="1"/>
</dbReference>
<evidence type="ECO:0000256" key="3">
    <source>
        <dbReference type="SAM" id="MobiDB-lite"/>
    </source>
</evidence>
<dbReference type="Gene3D" id="4.10.60.10">
    <property type="entry name" value="Zinc finger, CCHC-type"/>
    <property type="match status" value="1"/>
</dbReference>
<name>A0ABQ4Z6Y7_9ASTR</name>
<dbReference type="Proteomes" id="UP001151760">
    <property type="component" value="Unassembled WGS sequence"/>
</dbReference>
<organism evidence="5 6">
    <name type="scientific">Tanacetum coccineum</name>
    <dbReference type="NCBI Taxonomy" id="301880"/>
    <lineage>
        <taxon>Eukaryota</taxon>
        <taxon>Viridiplantae</taxon>
        <taxon>Streptophyta</taxon>
        <taxon>Embryophyta</taxon>
        <taxon>Tracheophyta</taxon>
        <taxon>Spermatophyta</taxon>
        <taxon>Magnoliopsida</taxon>
        <taxon>eudicotyledons</taxon>
        <taxon>Gunneridae</taxon>
        <taxon>Pentapetalae</taxon>
        <taxon>asterids</taxon>
        <taxon>campanulids</taxon>
        <taxon>Asterales</taxon>
        <taxon>Asteraceae</taxon>
        <taxon>Asteroideae</taxon>
        <taxon>Anthemideae</taxon>
        <taxon>Anthemidinae</taxon>
        <taxon>Tanacetum</taxon>
    </lineage>
</organism>
<evidence type="ECO:0000259" key="4">
    <source>
        <dbReference type="PROSITE" id="PS50158"/>
    </source>
</evidence>
<dbReference type="EMBL" id="BQNB010011087">
    <property type="protein sequence ID" value="GJS85944.1"/>
    <property type="molecule type" value="Genomic_DNA"/>
</dbReference>
<feature type="coiled-coil region" evidence="2">
    <location>
        <begin position="569"/>
        <end position="643"/>
    </location>
</feature>
<dbReference type="Pfam" id="PF00098">
    <property type="entry name" value="zf-CCHC"/>
    <property type="match status" value="1"/>
</dbReference>
<reference evidence="5" key="2">
    <citation type="submission" date="2022-01" db="EMBL/GenBank/DDBJ databases">
        <authorList>
            <person name="Yamashiro T."/>
            <person name="Shiraishi A."/>
            <person name="Satake H."/>
            <person name="Nakayama K."/>
        </authorList>
    </citation>
    <scope>NUCLEOTIDE SEQUENCE</scope>
</reference>
<feature type="compositionally biased region" description="Low complexity" evidence="3">
    <location>
        <begin position="310"/>
        <end position="319"/>
    </location>
</feature>
<keyword evidence="1" id="KW-0862">Zinc</keyword>
<feature type="region of interest" description="Disordered" evidence="3">
    <location>
        <begin position="741"/>
        <end position="789"/>
    </location>
</feature>
<accession>A0ABQ4Z6Y7</accession>
<evidence type="ECO:0000313" key="5">
    <source>
        <dbReference type="EMBL" id="GJS85944.1"/>
    </source>
</evidence>
<comment type="caution">
    <text evidence="5">The sequence shown here is derived from an EMBL/GenBank/DDBJ whole genome shotgun (WGS) entry which is preliminary data.</text>
</comment>
<keyword evidence="1" id="KW-0479">Metal-binding</keyword>
<feature type="compositionally biased region" description="Low complexity" evidence="3">
    <location>
        <begin position="48"/>
        <end position="62"/>
    </location>
</feature>
<feature type="compositionally biased region" description="Low complexity" evidence="3">
    <location>
        <begin position="13"/>
        <end position="28"/>
    </location>
</feature>
<feature type="region of interest" description="Disordered" evidence="3">
    <location>
        <begin position="300"/>
        <end position="319"/>
    </location>
</feature>
<keyword evidence="6" id="KW-1185">Reference proteome</keyword>
<dbReference type="PROSITE" id="PS50158">
    <property type="entry name" value="ZF_CCHC"/>
    <property type="match status" value="1"/>
</dbReference>
<keyword evidence="1" id="KW-0863">Zinc-finger</keyword>
<reference evidence="5" key="1">
    <citation type="journal article" date="2022" name="Int. J. Mol. Sci.">
        <title>Draft Genome of Tanacetum Coccineum: Genomic Comparison of Closely Related Tanacetum-Family Plants.</title>
        <authorList>
            <person name="Yamashiro T."/>
            <person name="Shiraishi A."/>
            <person name="Nakayama K."/>
            <person name="Satake H."/>
        </authorList>
    </citation>
    <scope>NUCLEOTIDE SEQUENCE</scope>
</reference>
<evidence type="ECO:0000256" key="2">
    <source>
        <dbReference type="SAM" id="Coils"/>
    </source>
</evidence>
<dbReference type="Pfam" id="PF14223">
    <property type="entry name" value="Retrotran_gag_2"/>
    <property type="match status" value="1"/>
</dbReference>